<feature type="region of interest" description="Disordered" evidence="3">
    <location>
        <begin position="522"/>
        <end position="545"/>
    </location>
</feature>
<dbReference type="CDD" id="cd12360">
    <property type="entry name" value="RRM_cwf2"/>
    <property type="match status" value="1"/>
</dbReference>
<keyword evidence="1" id="KW-0694">RNA-binding</keyword>
<feature type="compositionally biased region" description="Acidic residues" evidence="3">
    <location>
        <begin position="1055"/>
        <end position="1096"/>
    </location>
</feature>
<dbReference type="STRING" id="33097.A0A150GEA9"/>
<feature type="domain" description="C3H1-type" evidence="6">
    <location>
        <begin position="88"/>
        <end position="115"/>
    </location>
</feature>
<dbReference type="OrthoDB" id="10251848at2759"/>
<dbReference type="InterPro" id="IPR015940">
    <property type="entry name" value="UBA"/>
</dbReference>
<accession>A0A150GEA9</accession>
<sequence>MDPHDPAFPNRPEWLKRPARRQVDDATLQKEIQARGGYGEVNLWSGRKLNPTVPPVGGDKRNASRNKDAAKFRLVIEADVGRTRGSDAKQHVFCLYFAKGCCSHGSACTYLHRLPTAQDEAYAVRDLSADVFGREKRAEAEGYRKGAGTLERDNRTLYVNYEGAGGYDLPKIRQLLEANFRAFGPLNNIYILHHKTVAFVRYDWRSSAEFAKEAMHKQSLLGSSQGEVITARWANEDPNPVAVIAMKRAAEEAFGLAAHSAFEALPPEQKQARIMELQLQSAVRKGTSIGAYPSTEDQFAAREAQEAAMAAERRRRQEAAAAAAAAGQGYGQEEEDDEDIPYIPADIYQENQRLLAQRRAAQAAASQEEPGKQPAMNAPQPGQPEHAQYPSQRPPVRDPAAPVLDAGAPGGYEVQGDAGPFAGSGEPGGPSAAPGAAASGAAPGVGGEGGAGPAAAKGVGSGEMTEWERAWHDPEMREKMHADPELRERMRKLRNEAVYWSAYQAHFHAYAHSYGHHTLAAQHAEAEAAQAQQGEAAQGQEQGQGQDPYAAWYGYGYGQQGPGEAAGAGAGAPGEVTGYGAGYGAGYYGWYGQEQQGVEVQGVHKGVVLASGSLQQAGVRSGDHLVMLQHASVTSMKPSVAQDTTPPPTAETIRSAILAEARRRGIENTIVEPPLGARRYGLPLEAMALDNQLLQLIQALGGRTGPLGGPVGAAGGAGAPRPGDAIRAAAAASARQQQATAAGGGPHRPMAGGGGAPPPGLMLFNMPPVPPPHAAAAPPPPAAPPALAIPEPDAQAASQLREMGFGEAVVRKALLLHRNDMEQALNWLLQHGDDPAAAEPLTDDQLRQIYSRGPRGPPSEPELVEQLVAMGFERNQSAAALRHFRNMDLALAYLLRTAEEGGAAGDAAAAGAAGAGAAAGGAAAAGAAAAAEPGAGAGAGERQGVEPAAGGQGAAPAATGGEGGGSNQQAGGGAATAGGGAALDVPLLASSDGDDDEFEDAAQGELPAAQSHEEEEELVSDEEDGAEEEEGEEAEGLPGGGAAHPRAGGPRQQEMEYEEEGEEEEDDDDDDEEYEEEDGGEGEEGEGEEMDSDIDDFQGPTMMEQLAMARARGAGRTVLRVPLGGGGLGLGAAGGGGGGVPDDGMGPMGAFGALYGGAAHGVGGAAPAIAVTRGPDGNDLVLGSTGANMPPLMPARGLMMGSGGMGMGGLGGGGPLRAQVVDLPGLLQGGGDGGDGEEELLQGMGLVQQLLNAVLRDALNDGGEGGAPGGGGAARGAGPGPL</sequence>
<feature type="region of interest" description="Disordered" evidence="3">
    <location>
        <begin position="356"/>
        <end position="464"/>
    </location>
</feature>
<feature type="region of interest" description="Disordered" evidence="3">
    <location>
        <begin position="934"/>
        <end position="978"/>
    </location>
</feature>
<evidence type="ECO:0000259" key="6">
    <source>
        <dbReference type="PROSITE" id="PS50103"/>
    </source>
</evidence>
<feature type="compositionally biased region" description="Gly residues" evidence="3">
    <location>
        <begin position="742"/>
        <end position="755"/>
    </location>
</feature>
<dbReference type="InterPro" id="IPR052476">
    <property type="entry name" value="UBAC1"/>
</dbReference>
<dbReference type="InterPro" id="IPR009060">
    <property type="entry name" value="UBA-like_sf"/>
</dbReference>
<name>A0A150GEA9_GONPE</name>
<feature type="compositionally biased region" description="Acidic residues" evidence="3">
    <location>
        <begin position="1013"/>
        <end position="1035"/>
    </location>
</feature>
<evidence type="ECO:0000256" key="2">
    <source>
        <dbReference type="PROSITE-ProRule" id="PRU00723"/>
    </source>
</evidence>
<protein>
    <submittedName>
        <fullName evidence="7">Uncharacterized protein</fullName>
    </submittedName>
</protein>
<feature type="region of interest" description="Disordered" evidence="3">
    <location>
        <begin position="1"/>
        <end position="22"/>
    </location>
</feature>
<feature type="region of interest" description="Disordered" evidence="3">
    <location>
        <begin position="1261"/>
        <end position="1282"/>
    </location>
</feature>
<dbReference type="InterPro" id="IPR035979">
    <property type="entry name" value="RBD_domain_sf"/>
</dbReference>
<gene>
    <name evidence="7" type="ORF">GPECTOR_30g244</name>
</gene>
<keyword evidence="2" id="KW-0479">Metal-binding</keyword>
<feature type="compositionally biased region" description="Gly residues" evidence="3">
    <location>
        <begin position="443"/>
        <end position="452"/>
    </location>
</feature>
<dbReference type="InterPro" id="IPR012677">
    <property type="entry name" value="Nucleotide-bd_a/b_plait_sf"/>
</dbReference>
<keyword evidence="2" id="KW-0862">Zinc</keyword>
<dbReference type="SMART" id="SM00165">
    <property type="entry name" value="UBA"/>
    <property type="match status" value="2"/>
</dbReference>
<feature type="region of interest" description="Disordered" evidence="3">
    <location>
        <begin position="1006"/>
        <end position="1097"/>
    </location>
</feature>
<dbReference type="Gene3D" id="1.10.8.10">
    <property type="entry name" value="DNA helicase RuvA subunit, C-terminal domain"/>
    <property type="match status" value="2"/>
</dbReference>
<evidence type="ECO:0000259" key="5">
    <source>
        <dbReference type="PROSITE" id="PS50102"/>
    </source>
</evidence>
<comment type="caution">
    <text evidence="7">The sequence shown here is derived from an EMBL/GenBank/DDBJ whole genome shotgun (WGS) entry which is preliminary data.</text>
</comment>
<dbReference type="GO" id="GO:0000151">
    <property type="term" value="C:ubiquitin ligase complex"/>
    <property type="evidence" value="ECO:0007669"/>
    <property type="project" value="TreeGrafter"/>
</dbReference>
<keyword evidence="2" id="KW-0863">Zinc-finger</keyword>
<feature type="compositionally biased region" description="Basic and acidic residues" evidence="3">
    <location>
        <begin position="13"/>
        <end position="22"/>
    </location>
</feature>
<dbReference type="SUPFAM" id="SSF46934">
    <property type="entry name" value="UBA-like"/>
    <property type="match status" value="2"/>
</dbReference>
<feature type="compositionally biased region" description="Low complexity" evidence="3">
    <location>
        <begin position="356"/>
        <end position="365"/>
    </location>
</feature>
<dbReference type="SUPFAM" id="SSF54928">
    <property type="entry name" value="RNA-binding domain, RBD"/>
    <property type="match status" value="1"/>
</dbReference>
<dbReference type="PROSITE" id="PS50102">
    <property type="entry name" value="RRM"/>
    <property type="match status" value="1"/>
</dbReference>
<proteinExistence type="predicted"/>
<dbReference type="PANTHER" id="PTHR46738">
    <property type="entry name" value="UBIQUITIN-ASSOCIATED DOMAIN-CONTAINING PROTEIN 1"/>
    <property type="match status" value="1"/>
</dbReference>
<dbReference type="InterPro" id="IPR000571">
    <property type="entry name" value="Znf_CCCH"/>
</dbReference>
<dbReference type="GO" id="GO:0003723">
    <property type="term" value="F:RNA binding"/>
    <property type="evidence" value="ECO:0007669"/>
    <property type="project" value="UniProtKB-UniRule"/>
</dbReference>
<dbReference type="Pfam" id="PF22562">
    <property type="entry name" value="UBA_7"/>
    <property type="match status" value="1"/>
</dbReference>
<evidence type="ECO:0000259" key="4">
    <source>
        <dbReference type="PROSITE" id="PS50030"/>
    </source>
</evidence>
<evidence type="ECO:0000313" key="8">
    <source>
        <dbReference type="Proteomes" id="UP000075714"/>
    </source>
</evidence>
<feature type="domain" description="UBA" evidence="4">
    <location>
        <begin position="858"/>
        <end position="897"/>
    </location>
</feature>
<dbReference type="InterPro" id="IPR000504">
    <property type="entry name" value="RRM_dom"/>
</dbReference>
<evidence type="ECO:0000313" key="7">
    <source>
        <dbReference type="EMBL" id="KXZ48148.1"/>
    </source>
</evidence>
<feature type="compositionally biased region" description="Low complexity" evidence="3">
    <location>
        <begin position="730"/>
        <end position="741"/>
    </location>
</feature>
<dbReference type="GO" id="GO:0008270">
    <property type="term" value="F:zinc ion binding"/>
    <property type="evidence" value="ECO:0007669"/>
    <property type="project" value="UniProtKB-KW"/>
</dbReference>
<feature type="compositionally biased region" description="Low complexity" evidence="3">
    <location>
        <begin position="945"/>
        <end position="959"/>
    </location>
</feature>
<feature type="domain" description="UBA" evidence="4">
    <location>
        <begin position="791"/>
        <end position="831"/>
    </location>
</feature>
<dbReference type="PROSITE" id="PS50103">
    <property type="entry name" value="ZF_C3H1"/>
    <property type="match status" value="1"/>
</dbReference>
<feature type="zinc finger region" description="C3H1-type" evidence="2">
    <location>
        <begin position="88"/>
        <end position="115"/>
    </location>
</feature>
<dbReference type="Proteomes" id="UP000075714">
    <property type="component" value="Unassembled WGS sequence"/>
</dbReference>
<organism evidence="7 8">
    <name type="scientific">Gonium pectorale</name>
    <name type="common">Green alga</name>
    <dbReference type="NCBI Taxonomy" id="33097"/>
    <lineage>
        <taxon>Eukaryota</taxon>
        <taxon>Viridiplantae</taxon>
        <taxon>Chlorophyta</taxon>
        <taxon>core chlorophytes</taxon>
        <taxon>Chlorophyceae</taxon>
        <taxon>CS clade</taxon>
        <taxon>Chlamydomonadales</taxon>
        <taxon>Volvocaceae</taxon>
        <taxon>Gonium</taxon>
    </lineage>
</organism>
<dbReference type="InterPro" id="IPR032297">
    <property type="entry name" value="Torus"/>
</dbReference>
<dbReference type="Pfam" id="PF00076">
    <property type="entry name" value="RRM_1"/>
    <property type="match status" value="1"/>
</dbReference>
<feature type="compositionally biased region" description="Low complexity" evidence="3">
    <location>
        <begin position="418"/>
        <end position="442"/>
    </location>
</feature>
<feature type="region of interest" description="Disordered" evidence="3">
    <location>
        <begin position="730"/>
        <end position="759"/>
    </location>
</feature>
<keyword evidence="8" id="KW-1185">Reference proteome</keyword>
<feature type="compositionally biased region" description="Gly residues" evidence="3">
    <location>
        <begin position="1262"/>
        <end position="1282"/>
    </location>
</feature>
<dbReference type="PROSITE" id="PS50030">
    <property type="entry name" value="UBA"/>
    <property type="match status" value="2"/>
</dbReference>
<evidence type="ECO:0000256" key="3">
    <source>
        <dbReference type="SAM" id="MobiDB-lite"/>
    </source>
</evidence>
<dbReference type="EMBL" id="LSYV01000031">
    <property type="protein sequence ID" value="KXZ48148.1"/>
    <property type="molecule type" value="Genomic_DNA"/>
</dbReference>
<dbReference type="Pfam" id="PF00627">
    <property type="entry name" value="UBA"/>
    <property type="match status" value="1"/>
</dbReference>
<dbReference type="Gene3D" id="3.30.70.330">
    <property type="match status" value="1"/>
</dbReference>
<dbReference type="Pfam" id="PF16131">
    <property type="entry name" value="Torus"/>
    <property type="match status" value="1"/>
</dbReference>
<dbReference type="PANTHER" id="PTHR46738:SF1">
    <property type="entry name" value="UBIQUITIN-ASSOCIATED DOMAIN-CONTAINING PROTEIN 1"/>
    <property type="match status" value="1"/>
</dbReference>
<evidence type="ECO:0000256" key="1">
    <source>
        <dbReference type="PROSITE-ProRule" id="PRU00176"/>
    </source>
</evidence>
<reference evidence="8" key="1">
    <citation type="journal article" date="2016" name="Nat. Commun.">
        <title>The Gonium pectorale genome demonstrates co-option of cell cycle regulation during the evolution of multicellularity.</title>
        <authorList>
            <person name="Hanschen E.R."/>
            <person name="Marriage T.N."/>
            <person name="Ferris P.J."/>
            <person name="Hamaji T."/>
            <person name="Toyoda A."/>
            <person name="Fujiyama A."/>
            <person name="Neme R."/>
            <person name="Noguchi H."/>
            <person name="Minakuchi Y."/>
            <person name="Suzuki M."/>
            <person name="Kawai-Toyooka H."/>
            <person name="Smith D.R."/>
            <person name="Sparks H."/>
            <person name="Anderson J."/>
            <person name="Bakaric R."/>
            <person name="Luria V."/>
            <person name="Karger A."/>
            <person name="Kirschner M.W."/>
            <person name="Durand P.M."/>
            <person name="Michod R.E."/>
            <person name="Nozaki H."/>
            <person name="Olson B.J."/>
        </authorList>
    </citation>
    <scope>NUCLEOTIDE SEQUENCE [LARGE SCALE GENOMIC DNA]</scope>
    <source>
        <strain evidence="8">NIES-2863</strain>
    </source>
</reference>
<feature type="compositionally biased region" description="Gly residues" evidence="3">
    <location>
        <begin position="960"/>
        <end position="978"/>
    </location>
</feature>
<feature type="domain" description="RRM" evidence="5">
    <location>
        <begin position="155"/>
        <end position="236"/>
    </location>
</feature>
<dbReference type="InterPro" id="IPR034181">
    <property type="entry name" value="Cwc2_RRM"/>
</dbReference>